<reference evidence="2" key="1">
    <citation type="journal article" date="2022" name="Mol. Ecol. Resour.">
        <title>The genomes of chicory, endive, great burdock and yacon provide insights into Asteraceae palaeo-polyploidization history and plant inulin production.</title>
        <authorList>
            <person name="Fan W."/>
            <person name="Wang S."/>
            <person name="Wang H."/>
            <person name="Wang A."/>
            <person name="Jiang F."/>
            <person name="Liu H."/>
            <person name="Zhao H."/>
            <person name="Xu D."/>
            <person name="Zhang Y."/>
        </authorList>
    </citation>
    <scope>NUCLEOTIDE SEQUENCE [LARGE SCALE GENOMIC DNA]</scope>
    <source>
        <strain evidence="2">cv. Punajuju</strain>
    </source>
</reference>
<sequence>MLDIICESVDATFGDKRYVIRVSEVEGKLFNPCRLDKVGDSKHIPDREVHGDSEEEKDWESDDRFSDEDQLKSSDDGLSFSDESDEDDEQYDLDDDADSVVRETVLEDAINASPTHAGEKTEVQAAVLEVQHARDIFDTPKKQERIIAGHDVEDAINASPTRAQEIIEKKDAVYEVQHARDILENPKK</sequence>
<proteinExistence type="predicted"/>
<organism evidence="1 2">
    <name type="scientific">Cichorium intybus</name>
    <name type="common">Chicory</name>
    <dbReference type="NCBI Taxonomy" id="13427"/>
    <lineage>
        <taxon>Eukaryota</taxon>
        <taxon>Viridiplantae</taxon>
        <taxon>Streptophyta</taxon>
        <taxon>Embryophyta</taxon>
        <taxon>Tracheophyta</taxon>
        <taxon>Spermatophyta</taxon>
        <taxon>Magnoliopsida</taxon>
        <taxon>eudicotyledons</taxon>
        <taxon>Gunneridae</taxon>
        <taxon>Pentapetalae</taxon>
        <taxon>asterids</taxon>
        <taxon>campanulids</taxon>
        <taxon>Asterales</taxon>
        <taxon>Asteraceae</taxon>
        <taxon>Cichorioideae</taxon>
        <taxon>Cichorieae</taxon>
        <taxon>Cichoriinae</taxon>
        <taxon>Cichorium</taxon>
    </lineage>
</organism>
<reference evidence="1 2" key="2">
    <citation type="journal article" date="2022" name="Mol. Ecol. Resour.">
        <title>The genomes of chicory, endive, great burdock and yacon provide insights into Asteraceae paleo-polyploidization history and plant inulin production.</title>
        <authorList>
            <person name="Fan W."/>
            <person name="Wang S."/>
            <person name="Wang H."/>
            <person name="Wang A."/>
            <person name="Jiang F."/>
            <person name="Liu H."/>
            <person name="Zhao H."/>
            <person name="Xu D."/>
            <person name="Zhang Y."/>
        </authorList>
    </citation>
    <scope>NUCLEOTIDE SEQUENCE [LARGE SCALE GENOMIC DNA]</scope>
    <source>
        <strain evidence="2">cv. Punajuju</strain>
        <tissue evidence="1">Leaves</tissue>
    </source>
</reference>
<evidence type="ECO:0000313" key="2">
    <source>
        <dbReference type="Proteomes" id="UP001055811"/>
    </source>
</evidence>
<evidence type="ECO:0000313" key="1">
    <source>
        <dbReference type="EMBL" id="KAI3691371.1"/>
    </source>
</evidence>
<protein>
    <submittedName>
        <fullName evidence="1">Uncharacterized protein</fullName>
    </submittedName>
</protein>
<dbReference type="EMBL" id="CM042017">
    <property type="protein sequence ID" value="KAI3691371.1"/>
    <property type="molecule type" value="Genomic_DNA"/>
</dbReference>
<gene>
    <name evidence="1" type="ORF">L2E82_49722</name>
</gene>
<comment type="caution">
    <text evidence="1">The sequence shown here is derived from an EMBL/GenBank/DDBJ whole genome shotgun (WGS) entry which is preliminary data.</text>
</comment>
<keyword evidence="2" id="KW-1185">Reference proteome</keyword>
<dbReference type="Proteomes" id="UP001055811">
    <property type="component" value="Linkage Group LG09"/>
</dbReference>
<name>A0ACB8Z107_CICIN</name>
<accession>A0ACB8Z107</accession>